<dbReference type="PROSITE" id="PS00667">
    <property type="entry name" value="COMPLEX1_ND1_1"/>
    <property type="match status" value="1"/>
</dbReference>
<name>A0A7L4YKT7_9ACTN</name>
<dbReference type="InterPro" id="IPR001694">
    <property type="entry name" value="NADH_UbQ_OxRdtase_su1/FPO"/>
</dbReference>
<dbReference type="InParanoid" id="A0A7L4YKT7"/>
<dbReference type="PANTHER" id="PTHR11432:SF3">
    <property type="entry name" value="NADH-UBIQUINONE OXIDOREDUCTASE CHAIN 1"/>
    <property type="match status" value="1"/>
</dbReference>
<dbReference type="GO" id="GO:0009060">
    <property type="term" value="P:aerobic respiration"/>
    <property type="evidence" value="ECO:0007669"/>
    <property type="project" value="TreeGrafter"/>
</dbReference>
<evidence type="ECO:0000256" key="2">
    <source>
        <dbReference type="ARBA" id="ARBA00022692"/>
    </source>
</evidence>
<proteinExistence type="inferred from homology"/>
<dbReference type="Proteomes" id="UP000463857">
    <property type="component" value="Chromosome"/>
</dbReference>
<evidence type="ECO:0000256" key="3">
    <source>
        <dbReference type="ARBA" id="ARBA00022989"/>
    </source>
</evidence>
<dbReference type="HAMAP" id="MF_01350">
    <property type="entry name" value="NDH1_NuoH"/>
    <property type="match status" value="1"/>
</dbReference>
<gene>
    <name evidence="5 8" type="primary">nuoH</name>
    <name evidence="8" type="ORF">EK0264_05280</name>
</gene>
<reference evidence="8 9" key="1">
    <citation type="journal article" date="2018" name="Int. J. Syst. Evol. Microbiol.">
        <title>Epidermidibacterium keratini gen. nov., sp. nov., a member of the family Sporichthyaceae, isolated from keratin epidermis.</title>
        <authorList>
            <person name="Lee D.G."/>
            <person name="Trujillo M.E."/>
            <person name="Kang S."/>
            <person name="Nam J.J."/>
            <person name="Kim Y.J."/>
        </authorList>
    </citation>
    <scope>NUCLEOTIDE SEQUENCE [LARGE SCALE GENOMIC DNA]</scope>
    <source>
        <strain evidence="8 9">EPI-7</strain>
    </source>
</reference>
<dbReference type="PROSITE" id="PS00668">
    <property type="entry name" value="COMPLEX1_ND1_2"/>
    <property type="match status" value="1"/>
</dbReference>
<feature type="transmembrane region" description="Helical" evidence="5">
    <location>
        <begin position="301"/>
        <end position="320"/>
    </location>
</feature>
<keyword evidence="5" id="KW-1278">Translocase</keyword>
<keyword evidence="2 5" id="KW-0812">Transmembrane</keyword>
<keyword evidence="9" id="KW-1185">Reference proteome</keyword>
<comment type="catalytic activity">
    <reaction evidence="5">
        <text>a quinone + NADH + 5 H(+)(in) = a quinol + NAD(+) + 4 H(+)(out)</text>
        <dbReference type="Rhea" id="RHEA:57888"/>
        <dbReference type="ChEBI" id="CHEBI:15378"/>
        <dbReference type="ChEBI" id="CHEBI:24646"/>
        <dbReference type="ChEBI" id="CHEBI:57540"/>
        <dbReference type="ChEBI" id="CHEBI:57945"/>
        <dbReference type="ChEBI" id="CHEBI:132124"/>
    </reaction>
</comment>
<keyword evidence="5" id="KW-0830">Ubiquinone</keyword>
<evidence type="ECO:0000313" key="9">
    <source>
        <dbReference type="Proteomes" id="UP000463857"/>
    </source>
</evidence>
<comment type="similarity">
    <text evidence="5 6">Belongs to the complex I subunit 1 family.</text>
</comment>
<dbReference type="PANTHER" id="PTHR11432">
    <property type="entry name" value="NADH DEHYDROGENASE SUBUNIT 1"/>
    <property type="match status" value="1"/>
</dbReference>
<dbReference type="KEGG" id="eke:EK0264_05280"/>
<feature type="region of interest" description="Disordered" evidence="7">
    <location>
        <begin position="412"/>
        <end position="442"/>
    </location>
</feature>
<keyword evidence="8" id="KW-0560">Oxidoreductase</keyword>
<evidence type="ECO:0000313" key="8">
    <source>
        <dbReference type="EMBL" id="QHB99749.1"/>
    </source>
</evidence>
<comment type="subcellular location">
    <subcellularLocation>
        <location evidence="5 6">Cell membrane</location>
        <topology evidence="5 6">Multi-pass membrane protein</topology>
    </subcellularLocation>
    <subcellularLocation>
        <location evidence="1">Membrane</location>
        <topology evidence="1">Multi-pass membrane protein</topology>
    </subcellularLocation>
</comment>
<keyword evidence="5" id="KW-0874">Quinone</keyword>
<evidence type="ECO:0000256" key="5">
    <source>
        <dbReference type="HAMAP-Rule" id="MF_01350"/>
    </source>
</evidence>
<accession>A0A7L4YKT7</accession>
<dbReference type="Pfam" id="PF00146">
    <property type="entry name" value="NADHdh"/>
    <property type="match status" value="1"/>
</dbReference>
<sequence length="442" mass="48870">MTTLLAAGANTPTLRDFGYDPFWLIALKTVGVFALLVVIVLLMIWWERRLIGFMQARPGPNRTGPAGLLQSLMDGIKLAFKEEVIPKMADKPVYWIAPVIIAFPAFMAFAVIPIGPMVSIFGTRTPLQLTDTPVGVLVILACASVGAYGILLAGWSSGSSYPLIGGLRSTAQIISYEIAMGLSIVCVFLWAGTMSTSEIVYAQTERPWFFLLLPVSAILYLIAMVGETNRAPFDLAEAESELVGGFHTEYSSMKFAMFFLAEYVNMVTVSALATTMFFGGWRAPFPFNLFDWANEGWWPMLWWLGKTCLLLSGFIWLRAALPRFRYDQFMAFGWKFMIPVALVWTTFMMFIRTAMYDNGDKMPMWGWIAIGIFTVLVLASVASYVMRAKPEIDNINANPAFPIPPMNLVVPPSGRAGGTSQRGRVSARRGRPALASKESTDG</sequence>
<feature type="transmembrane region" description="Helical" evidence="5">
    <location>
        <begin position="22"/>
        <end position="46"/>
    </location>
</feature>
<dbReference type="EMBL" id="CP047156">
    <property type="protein sequence ID" value="QHB99749.1"/>
    <property type="molecule type" value="Genomic_DNA"/>
</dbReference>
<evidence type="ECO:0000256" key="1">
    <source>
        <dbReference type="ARBA" id="ARBA00004141"/>
    </source>
</evidence>
<dbReference type="GO" id="GO:0005886">
    <property type="term" value="C:plasma membrane"/>
    <property type="evidence" value="ECO:0007669"/>
    <property type="project" value="UniProtKB-SubCell"/>
</dbReference>
<dbReference type="NCBIfam" id="NF004743">
    <property type="entry name" value="PRK06076.1-4"/>
    <property type="match status" value="1"/>
</dbReference>
<evidence type="ECO:0000256" key="4">
    <source>
        <dbReference type="ARBA" id="ARBA00023136"/>
    </source>
</evidence>
<comment type="function">
    <text evidence="5">NDH-1 shuttles electrons from NADH, via FMN and iron-sulfur (Fe-S) centers, to quinones in the respiratory chain. The immediate electron acceptor for the enzyme in this species is believed to be ubiquinone. Couples the redox reaction to proton translocation (for every two electrons transferred, four hydrogen ions are translocated across the cytoplasmic membrane), and thus conserves the redox energy in a proton gradient. This subunit may bind ubiquinone.</text>
</comment>
<evidence type="ECO:0000256" key="7">
    <source>
        <dbReference type="SAM" id="MobiDB-lite"/>
    </source>
</evidence>
<organism evidence="8 9">
    <name type="scientific">Epidermidibacterium keratini</name>
    <dbReference type="NCBI Taxonomy" id="1891644"/>
    <lineage>
        <taxon>Bacteria</taxon>
        <taxon>Bacillati</taxon>
        <taxon>Actinomycetota</taxon>
        <taxon>Actinomycetes</taxon>
        <taxon>Sporichthyales</taxon>
        <taxon>Sporichthyaceae</taxon>
        <taxon>Epidermidibacterium</taxon>
    </lineage>
</organism>
<keyword evidence="3 5" id="KW-1133">Transmembrane helix</keyword>
<comment type="subunit">
    <text evidence="5">NDH-1 is composed of 14 different subunits. Subunits NuoA, H, J, K, L, M, N constitute the membrane sector of the complex.</text>
</comment>
<dbReference type="AlphaFoldDB" id="A0A7L4YKT7"/>
<feature type="transmembrane region" description="Helical" evidence="5">
    <location>
        <begin position="93"/>
        <end position="114"/>
    </location>
</feature>
<protein>
    <recommendedName>
        <fullName evidence="5">NADH-quinone oxidoreductase subunit H</fullName>
        <ecNumber evidence="5">7.1.1.-</ecNumber>
    </recommendedName>
    <alternativeName>
        <fullName evidence="5">NADH dehydrogenase I subunit H</fullName>
    </alternativeName>
    <alternativeName>
        <fullName evidence="5">NDH-1 subunit H</fullName>
    </alternativeName>
</protein>
<dbReference type="OrthoDB" id="9803734at2"/>
<feature type="transmembrane region" description="Helical" evidence="5">
    <location>
        <begin position="364"/>
        <end position="386"/>
    </location>
</feature>
<keyword evidence="4 5" id="KW-0472">Membrane</keyword>
<feature type="transmembrane region" description="Helical" evidence="5">
    <location>
        <begin position="208"/>
        <end position="226"/>
    </location>
</feature>
<evidence type="ECO:0000256" key="6">
    <source>
        <dbReference type="RuleBase" id="RU000471"/>
    </source>
</evidence>
<keyword evidence="5 6" id="KW-0520">NAD</keyword>
<dbReference type="EC" id="7.1.1.-" evidence="5"/>
<feature type="transmembrane region" description="Helical" evidence="5">
    <location>
        <begin position="176"/>
        <end position="196"/>
    </location>
</feature>
<dbReference type="GO" id="GO:0048038">
    <property type="term" value="F:quinone binding"/>
    <property type="evidence" value="ECO:0007669"/>
    <property type="project" value="UniProtKB-KW"/>
</dbReference>
<dbReference type="NCBIfam" id="NF004741">
    <property type="entry name" value="PRK06076.1-2"/>
    <property type="match status" value="1"/>
</dbReference>
<dbReference type="GO" id="GO:0003954">
    <property type="term" value="F:NADH dehydrogenase activity"/>
    <property type="evidence" value="ECO:0007669"/>
    <property type="project" value="TreeGrafter"/>
</dbReference>
<feature type="transmembrane region" description="Helical" evidence="5">
    <location>
        <begin position="332"/>
        <end position="352"/>
    </location>
</feature>
<feature type="transmembrane region" description="Helical" evidence="5">
    <location>
        <begin position="134"/>
        <end position="155"/>
    </location>
</feature>
<keyword evidence="5" id="KW-1003">Cell membrane</keyword>
<feature type="transmembrane region" description="Helical" evidence="5">
    <location>
        <begin position="255"/>
        <end position="281"/>
    </location>
</feature>
<dbReference type="FunCoup" id="A0A7L4YKT7">
    <property type="interactions" value="65"/>
</dbReference>
<dbReference type="InterPro" id="IPR018086">
    <property type="entry name" value="NADH_UbQ_OxRdtase_su1_CS"/>
</dbReference>
<dbReference type="GO" id="GO:0016655">
    <property type="term" value="F:oxidoreductase activity, acting on NAD(P)H, quinone or similar compound as acceptor"/>
    <property type="evidence" value="ECO:0007669"/>
    <property type="project" value="UniProtKB-UniRule"/>
</dbReference>